<evidence type="ECO:0000259" key="2">
    <source>
        <dbReference type="Pfam" id="PF25917"/>
    </source>
</evidence>
<dbReference type="PANTHER" id="PTHR30386:SF24">
    <property type="entry name" value="MULTIDRUG RESISTANCE EFFLUX PUMP"/>
    <property type="match status" value="1"/>
</dbReference>
<evidence type="ECO:0000313" key="3">
    <source>
        <dbReference type="EMBL" id="MDQ0511191.1"/>
    </source>
</evidence>
<gene>
    <name evidence="3" type="ORF">QOZ99_002087</name>
</gene>
<dbReference type="Gene3D" id="2.40.30.170">
    <property type="match status" value="1"/>
</dbReference>
<organism evidence="3 4">
    <name type="scientific">Ancylobacter amanitiformis</name>
    <dbReference type="NCBI Taxonomy" id="217069"/>
    <lineage>
        <taxon>Bacteria</taxon>
        <taxon>Pseudomonadati</taxon>
        <taxon>Pseudomonadota</taxon>
        <taxon>Alphaproteobacteria</taxon>
        <taxon>Hyphomicrobiales</taxon>
        <taxon>Xanthobacteraceae</taxon>
        <taxon>Ancylobacter</taxon>
    </lineage>
</organism>
<feature type="coiled-coil region" evidence="1">
    <location>
        <begin position="133"/>
        <end position="160"/>
    </location>
</feature>
<dbReference type="PANTHER" id="PTHR30386">
    <property type="entry name" value="MEMBRANE FUSION SUBUNIT OF EMRAB-TOLC MULTIDRUG EFFLUX PUMP"/>
    <property type="match status" value="1"/>
</dbReference>
<feature type="domain" description="Multidrug resistance protein MdtA-like barrel-sandwich hybrid" evidence="2">
    <location>
        <begin position="79"/>
        <end position="275"/>
    </location>
</feature>
<keyword evidence="1" id="KW-0175">Coiled coil</keyword>
<evidence type="ECO:0000313" key="4">
    <source>
        <dbReference type="Proteomes" id="UP001235094"/>
    </source>
</evidence>
<dbReference type="InterPro" id="IPR058625">
    <property type="entry name" value="MdtA-like_BSH"/>
</dbReference>
<proteinExistence type="predicted"/>
<name>A0ABU0LR65_9HYPH</name>
<reference evidence="3 4" key="1">
    <citation type="submission" date="2023-07" db="EMBL/GenBank/DDBJ databases">
        <title>Genomic Encyclopedia of Type Strains, Phase IV (KMG-IV): sequencing the most valuable type-strain genomes for metagenomic binning, comparative biology and taxonomic classification.</title>
        <authorList>
            <person name="Goeker M."/>
        </authorList>
    </citation>
    <scope>NUCLEOTIDE SEQUENCE [LARGE SCALE GENOMIC DNA]</scope>
    <source>
        <strain evidence="3 4">DSM 15561</strain>
    </source>
</reference>
<accession>A0ABU0LR65</accession>
<comment type="caution">
    <text evidence="3">The sequence shown here is derived from an EMBL/GenBank/DDBJ whole genome shotgun (WGS) entry which is preliminary data.</text>
</comment>
<dbReference type="Gene3D" id="1.10.287.470">
    <property type="entry name" value="Helix hairpin bin"/>
    <property type="match status" value="2"/>
</dbReference>
<dbReference type="EMBL" id="JAUSVR010000005">
    <property type="protein sequence ID" value="MDQ0511191.1"/>
    <property type="molecule type" value="Genomic_DNA"/>
</dbReference>
<dbReference type="Gene3D" id="2.40.50.100">
    <property type="match status" value="1"/>
</dbReference>
<dbReference type="RefSeq" id="WP_306889884.1">
    <property type="nucleotide sequence ID" value="NZ_JAUSVR010000005.1"/>
</dbReference>
<dbReference type="Proteomes" id="UP001235094">
    <property type="component" value="Unassembled WGS sequence"/>
</dbReference>
<feature type="coiled-coil region" evidence="1">
    <location>
        <begin position="206"/>
        <end position="240"/>
    </location>
</feature>
<dbReference type="Pfam" id="PF25917">
    <property type="entry name" value="BSH_RND"/>
    <property type="match status" value="1"/>
</dbReference>
<protein>
    <submittedName>
        <fullName evidence="3">Membrane fusion protein (Multidrug efflux system)</fullName>
    </submittedName>
</protein>
<dbReference type="SUPFAM" id="SSF111369">
    <property type="entry name" value="HlyD-like secretion proteins"/>
    <property type="match status" value="2"/>
</dbReference>
<keyword evidence="4" id="KW-1185">Reference proteome</keyword>
<sequence>MNMATNPAALKATPIADPPVAPISSIPPAAPSSRRGLKRGLEVAGVLLLAGAIAYAGTEYWTQWRFETSTDDAYVQADIVTIAPQVAGYLVTVNVTDNQPVKQGEVLAVIDPRPYQAAVDQAVADVDAARALIDDHAAQLNEQQALIEEAKAQIAADQAAETFAEQNNRRFTKLAQDGFGPVETAEQTTSQIGQTQAQVTRDRAALDAAQKQVATLTAQLAEARANLAHSQAALDTAKLNLGYTELRAPVDGVIGARTLRVGQYVEPGTALLAVVPLQATYVVANYKETQLTDVKPNQKVTISVDTYPDLHVRGFVSSLAPASGQEFALLPPDNATGNFTKIVQRIPVRIDIDRTDPLARQLRPGMSVETTIRTDATIPADVRRNAYIPPSE</sequence>
<dbReference type="InterPro" id="IPR050739">
    <property type="entry name" value="MFP"/>
</dbReference>
<evidence type="ECO:0000256" key="1">
    <source>
        <dbReference type="SAM" id="Coils"/>
    </source>
</evidence>